<comment type="caution">
    <text evidence="1">The sequence shown here is derived from an EMBL/GenBank/DDBJ whole genome shotgun (WGS) entry which is preliminary data.</text>
</comment>
<reference evidence="1 2" key="1">
    <citation type="submission" date="2019-03" db="EMBL/GenBank/DDBJ databases">
        <authorList>
            <person name="Zhang S."/>
        </authorList>
    </citation>
    <scope>NUCLEOTIDE SEQUENCE [LARGE SCALE GENOMIC DNA]</scope>
    <source>
        <strain evidence="1 2">S4J41</strain>
    </source>
</reference>
<dbReference type="EMBL" id="SMFP01000009">
    <property type="protein sequence ID" value="TDE36739.1"/>
    <property type="molecule type" value="Genomic_DNA"/>
</dbReference>
<evidence type="ECO:0000313" key="2">
    <source>
        <dbReference type="Proteomes" id="UP000294662"/>
    </source>
</evidence>
<dbReference type="AlphaFoldDB" id="A0A4R5EPQ9"/>
<dbReference type="Proteomes" id="UP000294662">
    <property type="component" value="Unassembled WGS sequence"/>
</dbReference>
<accession>A0A4R5EPQ9</accession>
<gene>
    <name evidence="1" type="ORF">E1B25_14595</name>
</gene>
<proteinExistence type="predicted"/>
<sequence>MIPPIPALIVRQILMARVVHQRMCPLQRANISVLQYGHRSGVDFMRAMKSKGATNAWRIAQRLAFQFINQRLCQPEALDAALYGEQFKQEIVAVTLSPPNTERETKKGSFPFAPLRRQRIYKEICI</sequence>
<dbReference type="RefSeq" id="WP_132830252.1">
    <property type="nucleotide sequence ID" value="NZ_SMFP01000009.1"/>
</dbReference>
<keyword evidence="2" id="KW-1185">Reference proteome</keyword>
<organism evidence="1 2">
    <name type="scientific">Antarcticimicrobium sediminis</name>
    <dbReference type="NCBI Taxonomy" id="2546227"/>
    <lineage>
        <taxon>Bacteria</taxon>
        <taxon>Pseudomonadati</taxon>
        <taxon>Pseudomonadota</taxon>
        <taxon>Alphaproteobacteria</taxon>
        <taxon>Rhodobacterales</taxon>
        <taxon>Paracoccaceae</taxon>
        <taxon>Antarcticimicrobium</taxon>
    </lineage>
</organism>
<name>A0A4R5EPQ9_9RHOB</name>
<protein>
    <submittedName>
        <fullName evidence="1">Uncharacterized protein</fullName>
    </submittedName>
</protein>
<evidence type="ECO:0000313" key="1">
    <source>
        <dbReference type="EMBL" id="TDE36739.1"/>
    </source>
</evidence>